<dbReference type="Gene3D" id="3.40.50.620">
    <property type="entry name" value="HUPs"/>
    <property type="match status" value="1"/>
</dbReference>
<dbReference type="RefSeq" id="WP_054862883.1">
    <property type="nucleotide sequence ID" value="NZ_MWPH01000002.1"/>
</dbReference>
<dbReference type="InterPro" id="IPR006016">
    <property type="entry name" value="UspA"/>
</dbReference>
<dbReference type="SUPFAM" id="SSF52402">
    <property type="entry name" value="Adenine nucleotide alpha hydrolases-like"/>
    <property type="match status" value="1"/>
</dbReference>
<keyword evidence="4" id="KW-1185">Reference proteome</keyword>
<dbReference type="PRINTS" id="PR01438">
    <property type="entry name" value="UNVRSLSTRESS"/>
</dbReference>
<gene>
    <name evidence="3" type="ORF">B2G88_08490</name>
</gene>
<protein>
    <submittedName>
        <fullName evidence="3">Universal stress protein UspA</fullName>
    </submittedName>
</protein>
<accession>A0A202E8H1</accession>
<dbReference type="PANTHER" id="PTHR46268">
    <property type="entry name" value="STRESS RESPONSE PROTEIN NHAX"/>
    <property type="match status" value="1"/>
</dbReference>
<evidence type="ECO:0000256" key="1">
    <source>
        <dbReference type="ARBA" id="ARBA00008791"/>
    </source>
</evidence>
<dbReference type="AlphaFoldDB" id="A0A202E8H1"/>
<sequence length="147" mass="15709">MTTHVLVPIDGSSQAWDALDHAADVHGNDRITVIHVINPADGVASDYGGGGYADPQTQARARERGESLCEEARKRIEEQCDPSCSPTLETAIETGQPARAIVAYADEHDVDQIVMGSHGRSGVARLLLGSVAETVTRRARVPVTIVR</sequence>
<feature type="domain" description="UspA" evidence="2">
    <location>
        <begin position="1"/>
        <end position="147"/>
    </location>
</feature>
<dbReference type="Pfam" id="PF00582">
    <property type="entry name" value="Usp"/>
    <property type="match status" value="1"/>
</dbReference>
<dbReference type="OrthoDB" id="105697at2157"/>
<dbReference type="InterPro" id="IPR014729">
    <property type="entry name" value="Rossmann-like_a/b/a_fold"/>
</dbReference>
<organism evidence="3 4">
    <name type="scientific">Natronolimnobius baerhuensis</name>
    <dbReference type="NCBI Taxonomy" id="253108"/>
    <lineage>
        <taxon>Archaea</taxon>
        <taxon>Methanobacteriati</taxon>
        <taxon>Methanobacteriota</taxon>
        <taxon>Stenosarchaea group</taxon>
        <taxon>Halobacteria</taxon>
        <taxon>Halobacteriales</taxon>
        <taxon>Natrialbaceae</taxon>
        <taxon>Natronolimnobius</taxon>
    </lineage>
</organism>
<dbReference type="PANTHER" id="PTHR46268:SF24">
    <property type="entry name" value="UNIVERSAL STRESS PROTEIN"/>
    <property type="match status" value="1"/>
</dbReference>
<evidence type="ECO:0000313" key="4">
    <source>
        <dbReference type="Proteomes" id="UP000196084"/>
    </source>
</evidence>
<evidence type="ECO:0000313" key="3">
    <source>
        <dbReference type="EMBL" id="OVE84438.1"/>
    </source>
</evidence>
<proteinExistence type="inferred from homology"/>
<comment type="caution">
    <text evidence="3">The sequence shown here is derived from an EMBL/GenBank/DDBJ whole genome shotgun (WGS) entry which is preliminary data.</text>
</comment>
<dbReference type="CDD" id="cd00293">
    <property type="entry name" value="USP-like"/>
    <property type="match status" value="1"/>
</dbReference>
<reference evidence="3 4" key="1">
    <citation type="submission" date="2017-02" db="EMBL/GenBank/DDBJ databases">
        <title>Natronthermophilus aegyptiacus gen. nov.,sp. nov., an aerobic, extremely halophilic alkalithermophilic archaeon isolated from the athalassohaline Wadi An Natrun, Egypt.</title>
        <authorList>
            <person name="Zhao B."/>
        </authorList>
    </citation>
    <scope>NUCLEOTIDE SEQUENCE [LARGE SCALE GENOMIC DNA]</scope>
    <source>
        <strain evidence="3 4">CGMCC 1.3597</strain>
    </source>
</reference>
<evidence type="ECO:0000259" key="2">
    <source>
        <dbReference type="Pfam" id="PF00582"/>
    </source>
</evidence>
<comment type="similarity">
    <text evidence="1">Belongs to the universal stress protein A family.</text>
</comment>
<name>A0A202E8H1_9EURY</name>
<dbReference type="InterPro" id="IPR006015">
    <property type="entry name" value="Universal_stress_UspA"/>
</dbReference>
<dbReference type="EMBL" id="MWPH01000002">
    <property type="protein sequence ID" value="OVE84438.1"/>
    <property type="molecule type" value="Genomic_DNA"/>
</dbReference>
<dbReference type="Proteomes" id="UP000196084">
    <property type="component" value="Unassembled WGS sequence"/>
</dbReference>